<gene>
    <name evidence="4" type="ORF">B1812_08995</name>
</gene>
<organism evidence="4 5">
    <name type="scientific">Methylocystis bryophila</name>
    <dbReference type="NCBI Taxonomy" id="655015"/>
    <lineage>
        <taxon>Bacteria</taxon>
        <taxon>Pseudomonadati</taxon>
        <taxon>Pseudomonadota</taxon>
        <taxon>Alphaproteobacteria</taxon>
        <taxon>Hyphomicrobiales</taxon>
        <taxon>Methylocystaceae</taxon>
        <taxon>Methylocystis</taxon>
    </lineage>
</organism>
<evidence type="ECO:0000313" key="5">
    <source>
        <dbReference type="Proteomes" id="UP000193978"/>
    </source>
</evidence>
<protein>
    <recommendedName>
        <fullName evidence="3">DUF2760 domain-containing protein</fullName>
    </recommendedName>
</protein>
<sequence>MRSLSVILALILLALAGLALAPDTLPAPYADQARALLPTAIAGMALLLLIALVAERLKPPAPARTTPEPAQLLATKPAEAKADAEVVNLLSIFQEKGRLVDFLMDDIAGYSDAQVGAAGRVLHQGCRAALLEHFGIAPIRSEGEGSKITVPPQHAADDYRLVGKISGEPPFTGTLIHHGWRAEWVKLPRLVTTHVDRLPVIAPAEVEVR</sequence>
<dbReference type="InterPro" id="IPR021212">
    <property type="entry name" value="DUF2760"/>
</dbReference>
<evidence type="ECO:0000259" key="3">
    <source>
        <dbReference type="Pfam" id="PF10816"/>
    </source>
</evidence>
<dbReference type="Proteomes" id="UP000193978">
    <property type="component" value="Chromosome"/>
</dbReference>
<feature type="transmembrane region" description="Helical" evidence="1">
    <location>
        <begin position="35"/>
        <end position="54"/>
    </location>
</feature>
<dbReference type="KEGG" id="mbry:B1812_08995"/>
<feature type="signal peptide" evidence="2">
    <location>
        <begin position="1"/>
        <end position="21"/>
    </location>
</feature>
<accession>A0A1W6MUE6</accession>
<evidence type="ECO:0000313" key="4">
    <source>
        <dbReference type="EMBL" id="ARN81195.1"/>
    </source>
</evidence>
<keyword evidence="1" id="KW-0812">Transmembrane</keyword>
<reference evidence="4 5" key="1">
    <citation type="submission" date="2017-02" db="EMBL/GenBank/DDBJ databases">
        <authorList>
            <person name="Peterson S.W."/>
        </authorList>
    </citation>
    <scope>NUCLEOTIDE SEQUENCE [LARGE SCALE GENOMIC DNA]</scope>
    <source>
        <strain evidence="4 5">S285</strain>
    </source>
</reference>
<dbReference type="AlphaFoldDB" id="A0A1W6MUE6"/>
<evidence type="ECO:0000256" key="2">
    <source>
        <dbReference type="SAM" id="SignalP"/>
    </source>
</evidence>
<feature type="domain" description="DUF2760" evidence="3">
    <location>
        <begin position="85"/>
        <end position="207"/>
    </location>
</feature>
<keyword evidence="1" id="KW-0472">Membrane</keyword>
<dbReference type="Pfam" id="PF10816">
    <property type="entry name" value="DUF2760"/>
    <property type="match status" value="1"/>
</dbReference>
<dbReference type="STRING" id="655015.B1812_08995"/>
<keyword evidence="1" id="KW-1133">Transmembrane helix</keyword>
<dbReference type="EMBL" id="CP019948">
    <property type="protein sequence ID" value="ARN81195.1"/>
    <property type="molecule type" value="Genomic_DNA"/>
</dbReference>
<feature type="chain" id="PRO_5012099889" description="DUF2760 domain-containing protein" evidence="2">
    <location>
        <begin position="22"/>
        <end position="209"/>
    </location>
</feature>
<dbReference type="RefSeq" id="WP_085771285.1">
    <property type="nucleotide sequence ID" value="NZ_CBEHVB010000001.1"/>
</dbReference>
<proteinExistence type="predicted"/>
<evidence type="ECO:0000256" key="1">
    <source>
        <dbReference type="SAM" id="Phobius"/>
    </source>
</evidence>
<keyword evidence="2" id="KW-0732">Signal</keyword>
<dbReference type="OrthoDB" id="21395at2"/>
<name>A0A1W6MUE6_9HYPH</name>
<keyword evidence="5" id="KW-1185">Reference proteome</keyword>